<dbReference type="EnsemblPlants" id="TuG1812G0400000517.01.T01">
    <property type="protein sequence ID" value="TuG1812G0400000517.01.T01.cds347307"/>
    <property type="gene ID" value="TuG1812G0400000517.01"/>
</dbReference>
<protein>
    <submittedName>
        <fullName evidence="1">Uncharacterized protein</fullName>
    </submittedName>
</protein>
<name>A0A8R7Q1J4_TRIUA</name>
<reference evidence="1" key="2">
    <citation type="submission" date="2018-03" db="EMBL/GenBank/DDBJ databases">
        <title>The Triticum urartu genome reveals the dynamic nature of wheat genome evolution.</title>
        <authorList>
            <person name="Ling H."/>
            <person name="Ma B."/>
            <person name="Shi X."/>
            <person name="Liu H."/>
            <person name="Dong L."/>
            <person name="Sun H."/>
            <person name="Cao Y."/>
            <person name="Gao Q."/>
            <person name="Zheng S."/>
            <person name="Li Y."/>
            <person name="Yu Y."/>
            <person name="Du H."/>
            <person name="Qi M."/>
            <person name="Li Y."/>
            <person name="Yu H."/>
            <person name="Cui Y."/>
            <person name="Wang N."/>
            <person name="Chen C."/>
            <person name="Wu H."/>
            <person name="Zhao Y."/>
            <person name="Zhang J."/>
            <person name="Li Y."/>
            <person name="Zhou W."/>
            <person name="Zhang B."/>
            <person name="Hu W."/>
            <person name="Eijk M."/>
            <person name="Tang J."/>
            <person name="Witsenboer H."/>
            <person name="Zhao S."/>
            <person name="Li Z."/>
            <person name="Zhang A."/>
            <person name="Wang D."/>
            <person name="Liang C."/>
        </authorList>
    </citation>
    <scope>NUCLEOTIDE SEQUENCE [LARGE SCALE GENOMIC DNA]</scope>
    <source>
        <strain evidence="1">cv. G1812</strain>
    </source>
</reference>
<dbReference type="Proteomes" id="UP000015106">
    <property type="component" value="Chromosome 4"/>
</dbReference>
<evidence type="ECO:0000313" key="1">
    <source>
        <dbReference type="EnsemblPlants" id="TuG1812G0400000517.01.T01.cds347307"/>
    </source>
</evidence>
<evidence type="ECO:0000313" key="2">
    <source>
        <dbReference type="Proteomes" id="UP000015106"/>
    </source>
</evidence>
<dbReference type="Gramene" id="TuG1812G0400000517.01.T01">
    <property type="protein sequence ID" value="TuG1812G0400000517.01.T01.cds347307"/>
    <property type="gene ID" value="TuG1812G0400000517.01"/>
</dbReference>
<sequence length="170" mass="17774">MASWKHFWNLCMPAAGREMPTSMPPALLRPSATAMAPVLATDTISTLAGRPNPKSTSYTRNLGDPATVHIPAMAASLNLSNHNAIISGDLMPRTASSIAAATAVHATKRPPAPASASLSMGAACMAPPTQLPRYPSGTGGFIRVRWSTGKTRYVGRSPPLLPASSSLARW</sequence>
<keyword evidence="2" id="KW-1185">Reference proteome</keyword>
<accession>A0A8R7Q1J4</accession>
<organism evidence="1 2">
    <name type="scientific">Triticum urartu</name>
    <name type="common">Red wild einkorn</name>
    <name type="synonym">Crithodium urartu</name>
    <dbReference type="NCBI Taxonomy" id="4572"/>
    <lineage>
        <taxon>Eukaryota</taxon>
        <taxon>Viridiplantae</taxon>
        <taxon>Streptophyta</taxon>
        <taxon>Embryophyta</taxon>
        <taxon>Tracheophyta</taxon>
        <taxon>Spermatophyta</taxon>
        <taxon>Magnoliopsida</taxon>
        <taxon>Liliopsida</taxon>
        <taxon>Poales</taxon>
        <taxon>Poaceae</taxon>
        <taxon>BOP clade</taxon>
        <taxon>Pooideae</taxon>
        <taxon>Triticodae</taxon>
        <taxon>Triticeae</taxon>
        <taxon>Triticinae</taxon>
        <taxon>Triticum</taxon>
    </lineage>
</organism>
<dbReference type="AlphaFoldDB" id="A0A8R7Q1J4"/>
<reference evidence="2" key="1">
    <citation type="journal article" date="2013" name="Nature">
        <title>Draft genome of the wheat A-genome progenitor Triticum urartu.</title>
        <authorList>
            <person name="Ling H.Q."/>
            <person name="Zhao S."/>
            <person name="Liu D."/>
            <person name="Wang J."/>
            <person name="Sun H."/>
            <person name="Zhang C."/>
            <person name="Fan H."/>
            <person name="Li D."/>
            <person name="Dong L."/>
            <person name="Tao Y."/>
            <person name="Gao C."/>
            <person name="Wu H."/>
            <person name="Li Y."/>
            <person name="Cui Y."/>
            <person name="Guo X."/>
            <person name="Zheng S."/>
            <person name="Wang B."/>
            <person name="Yu K."/>
            <person name="Liang Q."/>
            <person name="Yang W."/>
            <person name="Lou X."/>
            <person name="Chen J."/>
            <person name="Feng M."/>
            <person name="Jian J."/>
            <person name="Zhang X."/>
            <person name="Luo G."/>
            <person name="Jiang Y."/>
            <person name="Liu J."/>
            <person name="Wang Z."/>
            <person name="Sha Y."/>
            <person name="Zhang B."/>
            <person name="Wu H."/>
            <person name="Tang D."/>
            <person name="Shen Q."/>
            <person name="Xue P."/>
            <person name="Zou S."/>
            <person name="Wang X."/>
            <person name="Liu X."/>
            <person name="Wang F."/>
            <person name="Yang Y."/>
            <person name="An X."/>
            <person name="Dong Z."/>
            <person name="Zhang K."/>
            <person name="Zhang X."/>
            <person name="Luo M.C."/>
            <person name="Dvorak J."/>
            <person name="Tong Y."/>
            <person name="Wang J."/>
            <person name="Yang H."/>
            <person name="Li Z."/>
            <person name="Wang D."/>
            <person name="Zhang A."/>
            <person name="Wang J."/>
        </authorList>
    </citation>
    <scope>NUCLEOTIDE SEQUENCE</scope>
    <source>
        <strain evidence="2">cv. G1812</strain>
    </source>
</reference>
<reference evidence="1" key="3">
    <citation type="submission" date="2022-06" db="UniProtKB">
        <authorList>
            <consortium name="EnsemblPlants"/>
        </authorList>
    </citation>
    <scope>IDENTIFICATION</scope>
</reference>
<proteinExistence type="predicted"/>
<gene>
    <name evidence="1" type="primary">LOC125550470</name>
</gene>